<evidence type="ECO:0000259" key="4">
    <source>
        <dbReference type="Pfam" id="PF01680"/>
    </source>
</evidence>
<dbReference type="GO" id="GO:0042823">
    <property type="term" value="P:pyridoxal phosphate biosynthetic process"/>
    <property type="evidence" value="ECO:0007669"/>
    <property type="project" value="InterPro"/>
</dbReference>
<dbReference type="PANTHER" id="PTHR31829">
    <property type="entry name" value="PYRIDOXAL 5'-PHOSPHATE SYNTHASE SUBUNIT SNZ1-RELATED"/>
    <property type="match status" value="1"/>
</dbReference>
<evidence type="ECO:0000256" key="2">
    <source>
        <dbReference type="ARBA" id="ARBA00022898"/>
    </source>
</evidence>
<dbReference type="AlphaFoldDB" id="A0AAW0JFM2"/>
<dbReference type="GO" id="GO:0008615">
    <property type="term" value="P:pyridoxine biosynthetic process"/>
    <property type="evidence" value="ECO:0007669"/>
    <property type="project" value="TreeGrafter"/>
</dbReference>
<feature type="domain" description="PdxS/SNZ N-terminal" evidence="4">
    <location>
        <begin position="26"/>
        <end position="110"/>
    </location>
</feature>
<sequence length="133" mass="15308">MNEVDTKHRERKEKREREKKNCTKIAEHAKIAEQAGACCLIVSDPSQQGISRMPNLFLIKEIKRVVSIPLMVRARVGHFFEAQFLEAIGVDYIDERRISSIALANEDNFIPLLLLHLWTISIPLLLLQMRTIS</sequence>
<evidence type="ECO:0000313" key="6">
    <source>
        <dbReference type="Proteomes" id="UP000237347"/>
    </source>
</evidence>
<dbReference type="InterPro" id="IPR033755">
    <property type="entry name" value="PdxS/SNZ_N"/>
</dbReference>
<dbReference type="SUPFAM" id="SSF51366">
    <property type="entry name" value="Ribulose-phoshate binding barrel"/>
    <property type="match status" value="1"/>
</dbReference>
<keyword evidence="2" id="KW-0663">Pyridoxal phosphate</keyword>
<evidence type="ECO:0000313" key="5">
    <source>
        <dbReference type="EMBL" id="KAK7825650.1"/>
    </source>
</evidence>
<accession>A0AAW0JFM2</accession>
<name>A0AAW0JFM2_QUESU</name>
<dbReference type="GO" id="GO:0016843">
    <property type="term" value="F:amine-lyase activity"/>
    <property type="evidence" value="ECO:0007669"/>
    <property type="project" value="TreeGrafter"/>
</dbReference>
<dbReference type="EMBL" id="PKMF04000568">
    <property type="protein sequence ID" value="KAK7825650.1"/>
    <property type="molecule type" value="Genomic_DNA"/>
</dbReference>
<dbReference type="Proteomes" id="UP000237347">
    <property type="component" value="Unassembled WGS sequence"/>
</dbReference>
<dbReference type="InterPro" id="IPR001852">
    <property type="entry name" value="PdxS/SNZ"/>
</dbReference>
<dbReference type="PANTHER" id="PTHR31829:SF2">
    <property type="entry name" value="PYRIDOXAL 5'-PHOSPHATE SYNTHASE-LIKE SUBUNIT PDX1.2"/>
    <property type="match status" value="1"/>
</dbReference>
<dbReference type="InterPro" id="IPR013785">
    <property type="entry name" value="Aldolase_TIM"/>
</dbReference>
<proteinExistence type="inferred from homology"/>
<protein>
    <submittedName>
        <fullName evidence="5">Pyridoxal 5'-phosphate synthase-like subunit pdx1.2</fullName>
    </submittedName>
</protein>
<dbReference type="GO" id="GO:0006520">
    <property type="term" value="P:amino acid metabolic process"/>
    <property type="evidence" value="ECO:0007669"/>
    <property type="project" value="TreeGrafter"/>
</dbReference>
<dbReference type="InterPro" id="IPR011060">
    <property type="entry name" value="RibuloseP-bd_barrel"/>
</dbReference>
<keyword evidence="6" id="KW-1185">Reference proteome</keyword>
<dbReference type="PROSITE" id="PS51129">
    <property type="entry name" value="PDXS_SNZ_2"/>
    <property type="match status" value="1"/>
</dbReference>
<comment type="similarity">
    <text evidence="1 3">Belongs to the PdxS/SNZ family.</text>
</comment>
<dbReference type="Gene3D" id="3.20.20.70">
    <property type="entry name" value="Aldolase class I"/>
    <property type="match status" value="1"/>
</dbReference>
<gene>
    <name evidence="5" type="primary">PDX12_6</name>
    <name evidence="5" type="ORF">CFP56_032932</name>
</gene>
<organism evidence="5 6">
    <name type="scientific">Quercus suber</name>
    <name type="common">Cork oak</name>
    <dbReference type="NCBI Taxonomy" id="58331"/>
    <lineage>
        <taxon>Eukaryota</taxon>
        <taxon>Viridiplantae</taxon>
        <taxon>Streptophyta</taxon>
        <taxon>Embryophyta</taxon>
        <taxon>Tracheophyta</taxon>
        <taxon>Spermatophyta</taxon>
        <taxon>Magnoliopsida</taxon>
        <taxon>eudicotyledons</taxon>
        <taxon>Gunneridae</taxon>
        <taxon>Pentapetalae</taxon>
        <taxon>rosids</taxon>
        <taxon>fabids</taxon>
        <taxon>Fagales</taxon>
        <taxon>Fagaceae</taxon>
        <taxon>Quercus</taxon>
    </lineage>
</organism>
<dbReference type="Pfam" id="PF01680">
    <property type="entry name" value="SOR_SNZ"/>
    <property type="match status" value="1"/>
</dbReference>
<comment type="caution">
    <text evidence="5">The sequence shown here is derived from an EMBL/GenBank/DDBJ whole genome shotgun (WGS) entry which is preliminary data.</text>
</comment>
<reference evidence="5 6" key="1">
    <citation type="journal article" date="2018" name="Sci. Data">
        <title>The draft genome sequence of cork oak.</title>
        <authorList>
            <person name="Ramos A.M."/>
            <person name="Usie A."/>
            <person name="Barbosa P."/>
            <person name="Barros P.M."/>
            <person name="Capote T."/>
            <person name="Chaves I."/>
            <person name="Simoes F."/>
            <person name="Abreu I."/>
            <person name="Carrasquinho I."/>
            <person name="Faro C."/>
            <person name="Guimaraes J.B."/>
            <person name="Mendonca D."/>
            <person name="Nobrega F."/>
            <person name="Rodrigues L."/>
            <person name="Saibo N.J.M."/>
            <person name="Varela M.C."/>
            <person name="Egas C."/>
            <person name="Matos J."/>
            <person name="Miguel C.M."/>
            <person name="Oliveira M.M."/>
            <person name="Ricardo C.P."/>
            <person name="Goncalves S."/>
        </authorList>
    </citation>
    <scope>NUCLEOTIDE SEQUENCE [LARGE SCALE GENOMIC DNA]</scope>
    <source>
        <strain evidence="6">cv. HL8</strain>
    </source>
</reference>
<evidence type="ECO:0000256" key="1">
    <source>
        <dbReference type="ARBA" id="ARBA00007281"/>
    </source>
</evidence>
<evidence type="ECO:0000256" key="3">
    <source>
        <dbReference type="PROSITE-ProRule" id="PRU00481"/>
    </source>
</evidence>